<organism evidence="2 3">
    <name type="scientific">Portunus trituberculatus</name>
    <name type="common">Swimming crab</name>
    <name type="synonym">Neptunus trituberculatus</name>
    <dbReference type="NCBI Taxonomy" id="210409"/>
    <lineage>
        <taxon>Eukaryota</taxon>
        <taxon>Metazoa</taxon>
        <taxon>Ecdysozoa</taxon>
        <taxon>Arthropoda</taxon>
        <taxon>Crustacea</taxon>
        <taxon>Multicrustacea</taxon>
        <taxon>Malacostraca</taxon>
        <taxon>Eumalacostraca</taxon>
        <taxon>Eucarida</taxon>
        <taxon>Decapoda</taxon>
        <taxon>Pleocyemata</taxon>
        <taxon>Brachyura</taxon>
        <taxon>Eubrachyura</taxon>
        <taxon>Portunoidea</taxon>
        <taxon>Portunidae</taxon>
        <taxon>Portuninae</taxon>
        <taxon>Portunus</taxon>
    </lineage>
</organism>
<evidence type="ECO:0000256" key="1">
    <source>
        <dbReference type="SAM" id="MobiDB-lite"/>
    </source>
</evidence>
<dbReference type="EMBL" id="VSRR010026021">
    <property type="protein sequence ID" value="MPC67288.1"/>
    <property type="molecule type" value="Genomic_DNA"/>
</dbReference>
<accession>A0A5B7HEF4</accession>
<gene>
    <name evidence="2" type="ORF">E2C01_061461</name>
</gene>
<keyword evidence="3" id="KW-1185">Reference proteome</keyword>
<dbReference type="Proteomes" id="UP000324222">
    <property type="component" value="Unassembled WGS sequence"/>
</dbReference>
<dbReference type="AlphaFoldDB" id="A0A5B7HEF4"/>
<name>A0A5B7HEF4_PORTR</name>
<evidence type="ECO:0000313" key="3">
    <source>
        <dbReference type="Proteomes" id="UP000324222"/>
    </source>
</evidence>
<feature type="region of interest" description="Disordered" evidence="1">
    <location>
        <begin position="1"/>
        <end position="21"/>
    </location>
</feature>
<proteinExistence type="predicted"/>
<comment type="caution">
    <text evidence="2">The sequence shown here is derived from an EMBL/GenBank/DDBJ whole genome shotgun (WGS) entry which is preliminary data.</text>
</comment>
<feature type="compositionally biased region" description="Acidic residues" evidence="1">
    <location>
        <begin position="8"/>
        <end position="18"/>
    </location>
</feature>
<sequence length="91" mass="10231">MQEKEERREEEEEVEEEERVSSDVKGIATVSLDTSMNSVLEARPSFPSISEVCDANLRLTKRIKEKEELSDGAGRVWLVLCLLFCDGIGGK</sequence>
<evidence type="ECO:0000313" key="2">
    <source>
        <dbReference type="EMBL" id="MPC67288.1"/>
    </source>
</evidence>
<protein>
    <submittedName>
        <fullName evidence="2">Uncharacterized protein</fullName>
    </submittedName>
</protein>
<reference evidence="2 3" key="1">
    <citation type="submission" date="2019-05" db="EMBL/GenBank/DDBJ databases">
        <title>Another draft genome of Portunus trituberculatus and its Hox gene families provides insights of decapod evolution.</title>
        <authorList>
            <person name="Jeong J.-H."/>
            <person name="Song I."/>
            <person name="Kim S."/>
            <person name="Choi T."/>
            <person name="Kim D."/>
            <person name="Ryu S."/>
            <person name="Kim W."/>
        </authorList>
    </citation>
    <scope>NUCLEOTIDE SEQUENCE [LARGE SCALE GENOMIC DNA]</scope>
    <source>
        <tissue evidence="2">Muscle</tissue>
    </source>
</reference>